<accession>A0A857DH47</accession>
<sequence length="298" mass="34031">MSVFISYSHKDSDFVDQLANALIERNIYFWMDRWELNVGDSLTDKIQTALTEASFLCVVLSKYSVDSDWCKREINAGLIRELEEKRVVILPILTEDCQIPLFLRDKLYADFRNDFTTGLNALISALSKEINSNLGRVGTPQYLTDWGLDWGLLTPDDSFVLYIDSISFAKDQAWSILANATIVANDKATKRYKEYVDIGLDWVMKINVLTIFAENFSKGQELKLLIKDNNRVTQEITVVDSKLGYEFKLIVSIRRLGEDTGKDILFNYGSILEIIASSSISRSRKLTNEETLKLFSIL</sequence>
<dbReference type="InterPro" id="IPR035897">
    <property type="entry name" value="Toll_tir_struct_dom_sf"/>
</dbReference>
<dbReference type="GO" id="GO:0007165">
    <property type="term" value="P:signal transduction"/>
    <property type="evidence" value="ECO:0007669"/>
    <property type="project" value="InterPro"/>
</dbReference>
<dbReference type="RefSeq" id="WP_025205136.1">
    <property type="nucleotide sequence ID" value="NZ_CP046996.1"/>
</dbReference>
<evidence type="ECO:0000313" key="3">
    <source>
        <dbReference type="Proteomes" id="UP000430508"/>
    </source>
</evidence>
<reference evidence="2 3" key="1">
    <citation type="submission" date="2019-12" db="EMBL/GenBank/DDBJ databases">
        <title>Sequence classification of anaerobic respiratory reductive dehalogenases: First we see many, then we see few.</title>
        <authorList>
            <person name="Molenda O."/>
            <person name="Puentes Jacome L.A."/>
            <person name="Cao X."/>
            <person name="Nesbo C.L."/>
            <person name="Tang S."/>
            <person name="Morson N."/>
            <person name="Patron J."/>
            <person name="Lomheim L."/>
            <person name="Wishart D.S."/>
            <person name="Edwards E.A."/>
        </authorList>
    </citation>
    <scope>NUCLEOTIDE SEQUENCE [LARGE SCALE GENOMIC DNA]</scope>
    <source>
        <strain evidence="2 3">12DCA</strain>
    </source>
</reference>
<dbReference type="Gene3D" id="3.40.50.10140">
    <property type="entry name" value="Toll/interleukin-1 receptor homology (TIR) domain"/>
    <property type="match status" value="1"/>
</dbReference>
<name>A0A857DH47_9FIRM</name>
<dbReference type="InterPro" id="IPR000157">
    <property type="entry name" value="TIR_dom"/>
</dbReference>
<dbReference type="Pfam" id="PF13676">
    <property type="entry name" value="TIR_2"/>
    <property type="match status" value="1"/>
</dbReference>
<dbReference type="PROSITE" id="PS50104">
    <property type="entry name" value="TIR"/>
    <property type="match status" value="1"/>
</dbReference>
<protein>
    <submittedName>
        <fullName evidence="2">TIR domain-containing protein</fullName>
    </submittedName>
</protein>
<dbReference type="SUPFAM" id="SSF52200">
    <property type="entry name" value="Toll/Interleukin receptor TIR domain"/>
    <property type="match status" value="1"/>
</dbReference>
<evidence type="ECO:0000313" key="2">
    <source>
        <dbReference type="EMBL" id="QGZ99555.1"/>
    </source>
</evidence>
<gene>
    <name evidence="2" type="ORF">GQ588_02250</name>
</gene>
<evidence type="ECO:0000259" key="1">
    <source>
        <dbReference type="PROSITE" id="PS50104"/>
    </source>
</evidence>
<dbReference type="AlphaFoldDB" id="A0A857DH47"/>
<dbReference type="SMART" id="SM00255">
    <property type="entry name" value="TIR"/>
    <property type="match status" value="1"/>
</dbReference>
<feature type="domain" description="TIR" evidence="1">
    <location>
        <begin position="1"/>
        <end position="130"/>
    </location>
</feature>
<organism evidence="2 3">
    <name type="scientific">Dehalobacter restrictus</name>
    <dbReference type="NCBI Taxonomy" id="55583"/>
    <lineage>
        <taxon>Bacteria</taxon>
        <taxon>Bacillati</taxon>
        <taxon>Bacillota</taxon>
        <taxon>Clostridia</taxon>
        <taxon>Eubacteriales</taxon>
        <taxon>Desulfitobacteriaceae</taxon>
        <taxon>Dehalobacter</taxon>
    </lineage>
</organism>
<proteinExistence type="predicted"/>
<dbReference type="Proteomes" id="UP000430508">
    <property type="component" value="Chromosome"/>
</dbReference>
<dbReference type="EMBL" id="CP046996">
    <property type="protein sequence ID" value="QGZ99555.1"/>
    <property type="molecule type" value="Genomic_DNA"/>
</dbReference>